<sequence>MFKSFKNSELAIIALALEEEDEKWRSQHARKKKMWIHNAWKSRTIKGEFFTLLPHLMDDETKFYEYFRMAQTTFYDLLMELEERLKKQDTFWRLSITPKQRLAVFLS</sequence>
<evidence type="ECO:0000313" key="1">
    <source>
        <dbReference type="EMBL" id="VVC27084.1"/>
    </source>
</evidence>
<dbReference type="AlphaFoldDB" id="A0A5E4M6V5"/>
<dbReference type="OrthoDB" id="6623005at2759"/>
<evidence type="ECO:0000313" key="2">
    <source>
        <dbReference type="Proteomes" id="UP000325440"/>
    </source>
</evidence>
<proteinExistence type="predicted"/>
<organism evidence="1 2">
    <name type="scientific">Cinara cedri</name>
    <dbReference type="NCBI Taxonomy" id="506608"/>
    <lineage>
        <taxon>Eukaryota</taxon>
        <taxon>Metazoa</taxon>
        <taxon>Ecdysozoa</taxon>
        <taxon>Arthropoda</taxon>
        <taxon>Hexapoda</taxon>
        <taxon>Insecta</taxon>
        <taxon>Pterygota</taxon>
        <taxon>Neoptera</taxon>
        <taxon>Paraneoptera</taxon>
        <taxon>Hemiptera</taxon>
        <taxon>Sternorrhyncha</taxon>
        <taxon>Aphidomorpha</taxon>
        <taxon>Aphidoidea</taxon>
        <taxon>Aphididae</taxon>
        <taxon>Lachninae</taxon>
        <taxon>Cinara</taxon>
    </lineage>
</organism>
<name>A0A5E4M6V5_9HEMI</name>
<reference evidence="1 2" key="1">
    <citation type="submission" date="2019-08" db="EMBL/GenBank/DDBJ databases">
        <authorList>
            <person name="Alioto T."/>
            <person name="Alioto T."/>
            <person name="Gomez Garrido J."/>
        </authorList>
    </citation>
    <scope>NUCLEOTIDE SEQUENCE [LARGE SCALE GENOMIC DNA]</scope>
</reference>
<dbReference type="EMBL" id="CABPRJ010000060">
    <property type="protein sequence ID" value="VVC27084.1"/>
    <property type="molecule type" value="Genomic_DNA"/>
</dbReference>
<protein>
    <submittedName>
        <fullName evidence="1">Uncharacterized protein</fullName>
    </submittedName>
</protein>
<dbReference type="Proteomes" id="UP000325440">
    <property type="component" value="Unassembled WGS sequence"/>
</dbReference>
<accession>A0A5E4M6V5</accession>
<gene>
    <name evidence="1" type="ORF">CINCED_3A025625</name>
</gene>
<keyword evidence="2" id="KW-1185">Reference proteome</keyword>